<dbReference type="Gene3D" id="3.30.420.210">
    <property type="entry name" value="SEP domain"/>
    <property type="match status" value="1"/>
</dbReference>
<evidence type="ECO:0000256" key="2">
    <source>
        <dbReference type="ARBA" id="ARBA00004300"/>
    </source>
</evidence>
<dbReference type="PANTHER" id="PTHR23333">
    <property type="entry name" value="UBX DOMAIN CONTAINING PROTEIN"/>
    <property type="match status" value="1"/>
</dbReference>
<dbReference type="GO" id="GO:0005634">
    <property type="term" value="C:nucleus"/>
    <property type="evidence" value="ECO:0007669"/>
    <property type="project" value="UniProtKB-SubCell"/>
</dbReference>
<keyword evidence="15" id="KW-1185">Reference proteome</keyword>
<dbReference type="Pfam" id="PF14555">
    <property type="entry name" value="UBA_4"/>
    <property type="match status" value="1"/>
</dbReference>
<dbReference type="GO" id="GO:0007030">
    <property type="term" value="P:Golgi organization"/>
    <property type="evidence" value="ECO:0007669"/>
    <property type="project" value="TreeGrafter"/>
</dbReference>
<dbReference type="InterPro" id="IPR036241">
    <property type="entry name" value="NSFL1C_SEP_dom_sf"/>
</dbReference>
<dbReference type="Gene3D" id="3.10.20.90">
    <property type="entry name" value="Phosphatidylinositol 3-kinase Catalytic Subunit, Chain A, domain 1"/>
    <property type="match status" value="1"/>
</dbReference>
<evidence type="ECO:0000256" key="6">
    <source>
        <dbReference type="ARBA" id="ARBA00023034"/>
    </source>
</evidence>
<dbReference type="GO" id="GO:0000045">
    <property type="term" value="P:autophagosome assembly"/>
    <property type="evidence" value="ECO:0007669"/>
    <property type="project" value="TreeGrafter"/>
</dbReference>
<dbReference type="Pfam" id="PF00789">
    <property type="entry name" value="UBX"/>
    <property type="match status" value="1"/>
</dbReference>
<feature type="region of interest" description="Disordered" evidence="11">
    <location>
        <begin position="198"/>
        <end position="219"/>
    </location>
</feature>
<accession>A0A913ZMA4</accession>
<dbReference type="InterPro" id="IPR029071">
    <property type="entry name" value="Ubiquitin-like_domsf"/>
</dbReference>
<dbReference type="GO" id="GO:0008289">
    <property type="term" value="F:lipid binding"/>
    <property type="evidence" value="ECO:0007669"/>
    <property type="project" value="UniProtKB-KW"/>
</dbReference>
<dbReference type="AlphaFoldDB" id="A0A913ZMA4"/>
<dbReference type="PROSITE" id="PS51399">
    <property type="entry name" value="SEP"/>
    <property type="match status" value="1"/>
</dbReference>
<feature type="region of interest" description="Disordered" evidence="11">
    <location>
        <begin position="79"/>
        <end position="153"/>
    </location>
</feature>
<evidence type="ECO:0000259" key="12">
    <source>
        <dbReference type="PROSITE" id="PS50033"/>
    </source>
</evidence>
<dbReference type="EnsemblMetazoa" id="XM_038197005.1">
    <property type="protein sequence ID" value="XP_038052933.1"/>
    <property type="gene ID" value="LOC119725557"/>
</dbReference>
<dbReference type="Proteomes" id="UP000887568">
    <property type="component" value="Unplaced"/>
</dbReference>
<proteinExistence type="predicted"/>
<dbReference type="GeneID" id="119725557"/>
<keyword evidence="8" id="KW-0206">Cytoskeleton</keyword>
<evidence type="ECO:0000259" key="13">
    <source>
        <dbReference type="PROSITE" id="PS51399"/>
    </source>
</evidence>
<dbReference type="InterPro" id="IPR001012">
    <property type="entry name" value="UBX_dom"/>
</dbReference>
<dbReference type="FunFam" id="3.10.20.90:FF:000093">
    <property type="entry name" value="NSFL1 (P97) cofactor (P47)"/>
    <property type="match status" value="1"/>
</dbReference>
<keyword evidence="6" id="KW-0333">Golgi apparatus</keyword>
<evidence type="ECO:0000313" key="14">
    <source>
        <dbReference type="EnsemblMetazoa" id="XP_038052933.1"/>
    </source>
</evidence>
<dbReference type="PANTHER" id="PTHR23333:SF20">
    <property type="entry name" value="NSFL1 COFACTOR P47"/>
    <property type="match status" value="1"/>
</dbReference>
<organism evidence="14 15">
    <name type="scientific">Patiria miniata</name>
    <name type="common">Bat star</name>
    <name type="synonym">Asterina miniata</name>
    <dbReference type="NCBI Taxonomy" id="46514"/>
    <lineage>
        <taxon>Eukaryota</taxon>
        <taxon>Metazoa</taxon>
        <taxon>Echinodermata</taxon>
        <taxon>Eleutherozoa</taxon>
        <taxon>Asterozoa</taxon>
        <taxon>Asteroidea</taxon>
        <taxon>Valvatacea</taxon>
        <taxon>Valvatida</taxon>
        <taxon>Asterinidae</taxon>
        <taxon>Patiria</taxon>
    </lineage>
</organism>
<dbReference type="GO" id="GO:0061025">
    <property type="term" value="P:membrane fusion"/>
    <property type="evidence" value="ECO:0007669"/>
    <property type="project" value="TreeGrafter"/>
</dbReference>
<evidence type="ECO:0000256" key="4">
    <source>
        <dbReference type="ARBA" id="ARBA00019548"/>
    </source>
</evidence>
<evidence type="ECO:0000256" key="8">
    <source>
        <dbReference type="ARBA" id="ARBA00023212"/>
    </source>
</evidence>
<dbReference type="OrthoDB" id="5985989at2759"/>
<evidence type="ECO:0000313" key="15">
    <source>
        <dbReference type="Proteomes" id="UP000887568"/>
    </source>
</evidence>
<name>A0A913ZMA4_PATMI</name>
<dbReference type="Gene3D" id="1.10.8.10">
    <property type="entry name" value="DNA helicase RuvA subunit, C-terminal domain"/>
    <property type="match status" value="1"/>
</dbReference>
<evidence type="ECO:0000256" key="7">
    <source>
        <dbReference type="ARBA" id="ARBA00023121"/>
    </source>
</evidence>
<dbReference type="SUPFAM" id="SSF46934">
    <property type="entry name" value="UBA-like"/>
    <property type="match status" value="1"/>
</dbReference>
<dbReference type="GO" id="GO:0005795">
    <property type="term" value="C:Golgi stack"/>
    <property type="evidence" value="ECO:0007669"/>
    <property type="project" value="UniProtKB-SubCell"/>
</dbReference>
<dbReference type="FunFam" id="3.30.420.210:FF:000001">
    <property type="entry name" value="NSFL1 (P97) cofactor (P47)"/>
    <property type="match status" value="1"/>
</dbReference>
<evidence type="ECO:0000256" key="10">
    <source>
        <dbReference type="ARBA" id="ARBA00030329"/>
    </source>
</evidence>
<dbReference type="SUPFAM" id="SSF102848">
    <property type="entry name" value="NSFL1 (p97 ATPase) cofactor p47, SEP domain"/>
    <property type="match status" value="1"/>
</dbReference>
<protein>
    <recommendedName>
        <fullName evidence="4">NSFL1 cofactor p47</fullName>
    </recommendedName>
    <alternativeName>
        <fullName evidence="10">p97 cofactor p47</fullName>
    </alternativeName>
</protein>
<dbReference type="GO" id="GO:0005829">
    <property type="term" value="C:cytosol"/>
    <property type="evidence" value="ECO:0007669"/>
    <property type="project" value="TreeGrafter"/>
</dbReference>
<evidence type="ECO:0000256" key="9">
    <source>
        <dbReference type="ARBA" id="ARBA00023242"/>
    </source>
</evidence>
<dbReference type="CDD" id="cd14348">
    <property type="entry name" value="UBA_p47"/>
    <property type="match status" value="1"/>
</dbReference>
<dbReference type="PROSITE" id="PS50033">
    <property type="entry name" value="UBX"/>
    <property type="match status" value="1"/>
</dbReference>
<feature type="domain" description="SEP" evidence="13">
    <location>
        <begin position="222"/>
        <end position="287"/>
    </location>
</feature>
<feature type="region of interest" description="Disordered" evidence="11">
    <location>
        <begin position="315"/>
        <end position="334"/>
    </location>
</feature>
<evidence type="ECO:0000256" key="11">
    <source>
        <dbReference type="SAM" id="MobiDB-lite"/>
    </source>
</evidence>
<dbReference type="SMART" id="SM00166">
    <property type="entry name" value="UBX"/>
    <property type="match status" value="1"/>
</dbReference>
<dbReference type="GO" id="GO:0031468">
    <property type="term" value="P:nuclear membrane reassembly"/>
    <property type="evidence" value="ECO:0007669"/>
    <property type="project" value="TreeGrafter"/>
</dbReference>
<sequence length="415" mass="44159">MADEAQKASLIADFAGVTGVDADRAKFYLESSGWQLQIALGSFYDNDGGDDDGVMFHEASDDPNTAGRQQPELVDLFGEEPEPEAAPVAARGTGGRTGSATKPPSRFHTVSDFAKDAEADSDSGEEGQTFYAGGSDHGSGQQVVGPRRKKNNTDNMINDLFKSARDHGAQEVGAGSSTSPDASSGSYVFKGAGYRLGDSENTGPVRPEPGTAGTLPAKESGGTHIVLKLWKNGFSVNDGELRDMKAPQNAAFLNDISQGKIPMELIQGSKGGEVNLDLEDHRDEEYVRPKVKVEPFSGHGNMLGSPVPQVISTPSAASAARHDESAAQPTVSVDQSQPVTNIQIRLVDGTRLVNKFNHSHTVADIRRYITAARPAYASQVFALMTTFPNKELTDDTQTLADAKLLNAVIVQQLVK</sequence>
<dbReference type="InterPro" id="IPR012989">
    <property type="entry name" value="SEP_domain"/>
</dbReference>
<dbReference type="FunFam" id="1.10.8.10:FF:000020">
    <property type="entry name" value="NSFL1 (p97) cofactor (p47)"/>
    <property type="match status" value="1"/>
</dbReference>
<comment type="subcellular location">
    <subcellularLocation>
        <location evidence="2">Cytoplasm</location>
        <location evidence="2">Cytoskeleton</location>
        <location evidence="2">Microtubule organizing center</location>
        <location evidence="2">Centrosome</location>
    </subcellularLocation>
    <subcellularLocation>
        <location evidence="3">Golgi apparatus</location>
        <location evidence="3">Golgi stack</location>
    </subcellularLocation>
    <subcellularLocation>
        <location evidence="1">Nucleus</location>
    </subcellularLocation>
</comment>
<dbReference type="SUPFAM" id="SSF54236">
    <property type="entry name" value="Ubiquitin-like"/>
    <property type="match status" value="1"/>
</dbReference>
<dbReference type="RefSeq" id="XP_038052933.1">
    <property type="nucleotide sequence ID" value="XM_038197005.1"/>
</dbReference>
<keyword evidence="5" id="KW-0963">Cytoplasm</keyword>
<dbReference type="GO" id="GO:0043130">
    <property type="term" value="F:ubiquitin binding"/>
    <property type="evidence" value="ECO:0007669"/>
    <property type="project" value="TreeGrafter"/>
</dbReference>
<evidence type="ECO:0000256" key="3">
    <source>
        <dbReference type="ARBA" id="ARBA00004348"/>
    </source>
</evidence>
<reference evidence="14" key="1">
    <citation type="submission" date="2022-11" db="UniProtKB">
        <authorList>
            <consortium name="EnsemblMetazoa"/>
        </authorList>
    </citation>
    <scope>IDENTIFICATION</scope>
</reference>
<dbReference type="Pfam" id="PF08059">
    <property type="entry name" value="SEP"/>
    <property type="match status" value="1"/>
</dbReference>
<keyword evidence="9" id="KW-0539">Nucleus</keyword>
<dbReference type="SMART" id="SM00553">
    <property type="entry name" value="SEP"/>
    <property type="match status" value="1"/>
</dbReference>
<dbReference type="GO" id="GO:0043161">
    <property type="term" value="P:proteasome-mediated ubiquitin-dependent protein catabolic process"/>
    <property type="evidence" value="ECO:0007669"/>
    <property type="project" value="TreeGrafter"/>
</dbReference>
<dbReference type="InterPro" id="IPR009060">
    <property type="entry name" value="UBA-like_sf"/>
</dbReference>
<dbReference type="OMA" id="NKDHTDK"/>
<feature type="domain" description="UBX" evidence="12">
    <location>
        <begin position="335"/>
        <end position="412"/>
    </location>
</feature>
<dbReference type="GO" id="GO:0005813">
    <property type="term" value="C:centrosome"/>
    <property type="evidence" value="ECO:0007669"/>
    <property type="project" value="UniProtKB-SubCell"/>
</dbReference>
<keyword evidence="7" id="KW-0446">Lipid-binding</keyword>
<evidence type="ECO:0000256" key="5">
    <source>
        <dbReference type="ARBA" id="ARBA00022490"/>
    </source>
</evidence>
<evidence type="ECO:0000256" key="1">
    <source>
        <dbReference type="ARBA" id="ARBA00004123"/>
    </source>
</evidence>
<dbReference type="GO" id="GO:1990730">
    <property type="term" value="C:VCP-NSFL1C complex"/>
    <property type="evidence" value="ECO:0007669"/>
    <property type="project" value="UniProtKB-ARBA"/>
</dbReference>